<name>A0AAD8B933_BIOPF</name>
<keyword evidence="1" id="KW-0808">Transferase</keyword>
<keyword evidence="1" id="KW-0418">Kinase</keyword>
<evidence type="ECO:0000313" key="1">
    <source>
        <dbReference type="EMBL" id="KAK0049867.1"/>
    </source>
</evidence>
<dbReference type="Proteomes" id="UP001233172">
    <property type="component" value="Unassembled WGS sequence"/>
</dbReference>
<comment type="caution">
    <text evidence="1">The sequence shown here is derived from an EMBL/GenBank/DDBJ whole genome shotgun (WGS) entry which is preliminary data.</text>
</comment>
<organism evidence="1 2">
    <name type="scientific">Biomphalaria pfeifferi</name>
    <name type="common">Bloodfluke planorb</name>
    <name type="synonym">Freshwater snail</name>
    <dbReference type="NCBI Taxonomy" id="112525"/>
    <lineage>
        <taxon>Eukaryota</taxon>
        <taxon>Metazoa</taxon>
        <taxon>Spiralia</taxon>
        <taxon>Lophotrochozoa</taxon>
        <taxon>Mollusca</taxon>
        <taxon>Gastropoda</taxon>
        <taxon>Heterobranchia</taxon>
        <taxon>Euthyneura</taxon>
        <taxon>Panpulmonata</taxon>
        <taxon>Hygrophila</taxon>
        <taxon>Lymnaeoidea</taxon>
        <taxon>Planorbidae</taxon>
        <taxon>Biomphalaria</taxon>
    </lineage>
</organism>
<protein>
    <submittedName>
        <fullName evidence="1">Cyclin-dependent kinase 17-like X3</fullName>
    </submittedName>
</protein>
<dbReference type="GO" id="GO:0016301">
    <property type="term" value="F:kinase activity"/>
    <property type="evidence" value="ECO:0007669"/>
    <property type="project" value="UniProtKB-KW"/>
</dbReference>
<evidence type="ECO:0000313" key="2">
    <source>
        <dbReference type="Proteomes" id="UP001233172"/>
    </source>
</evidence>
<dbReference type="AlphaFoldDB" id="A0AAD8B933"/>
<reference evidence="1" key="1">
    <citation type="journal article" date="2023" name="PLoS Negl. Trop. Dis.">
        <title>A genome sequence for Biomphalaria pfeifferi, the major vector snail for the human-infecting parasite Schistosoma mansoni.</title>
        <authorList>
            <person name="Bu L."/>
            <person name="Lu L."/>
            <person name="Laidemitt M.R."/>
            <person name="Zhang S.M."/>
            <person name="Mutuku M."/>
            <person name="Mkoji G."/>
            <person name="Steinauer M."/>
            <person name="Loker E.S."/>
        </authorList>
    </citation>
    <scope>NUCLEOTIDE SEQUENCE</scope>
    <source>
        <strain evidence="1">KasaAsao</strain>
    </source>
</reference>
<dbReference type="EMBL" id="JASAOG010000121">
    <property type="protein sequence ID" value="KAK0049867.1"/>
    <property type="molecule type" value="Genomic_DNA"/>
</dbReference>
<keyword evidence="2" id="KW-1185">Reference proteome</keyword>
<proteinExistence type="predicted"/>
<gene>
    <name evidence="1" type="ORF">Bpfe_020759</name>
</gene>
<accession>A0AAD8B933</accession>
<sequence>MSVFRVEYKGVTCGHQDFRQQKVKPSLSFGLPMSNETWRMSSQAEARDWRGDDQSYHLRRMSQSQRSDEFIGLFEVNR</sequence>
<reference evidence="1" key="2">
    <citation type="submission" date="2023-04" db="EMBL/GenBank/DDBJ databases">
        <authorList>
            <person name="Bu L."/>
            <person name="Lu L."/>
            <person name="Laidemitt M.R."/>
            <person name="Zhang S.M."/>
            <person name="Mutuku M."/>
            <person name="Mkoji G."/>
            <person name="Steinauer M."/>
            <person name="Loker E.S."/>
        </authorList>
    </citation>
    <scope>NUCLEOTIDE SEQUENCE</scope>
    <source>
        <strain evidence="1">KasaAsao</strain>
        <tissue evidence="1">Whole Snail</tissue>
    </source>
</reference>